<evidence type="ECO:0000313" key="2">
    <source>
        <dbReference type="Proteomes" id="UP000814033"/>
    </source>
</evidence>
<proteinExistence type="predicted"/>
<reference evidence="1" key="2">
    <citation type="journal article" date="2022" name="New Phytol.">
        <title>Evolutionary transition to the ectomycorrhizal habit in the genomes of a hyperdiverse lineage of mushroom-forming fungi.</title>
        <authorList>
            <person name="Looney B."/>
            <person name="Miyauchi S."/>
            <person name="Morin E."/>
            <person name="Drula E."/>
            <person name="Courty P.E."/>
            <person name="Kohler A."/>
            <person name="Kuo A."/>
            <person name="LaButti K."/>
            <person name="Pangilinan J."/>
            <person name="Lipzen A."/>
            <person name="Riley R."/>
            <person name="Andreopoulos W."/>
            <person name="He G."/>
            <person name="Johnson J."/>
            <person name="Nolan M."/>
            <person name="Tritt A."/>
            <person name="Barry K.W."/>
            <person name="Grigoriev I.V."/>
            <person name="Nagy L.G."/>
            <person name="Hibbett D."/>
            <person name="Henrissat B."/>
            <person name="Matheny P.B."/>
            <person name="Labbe J."/>
            <person name="Martin F.M."/>
        </authorList>
    </citation>
    <scope>NUCLEOTIDE SEQUENCE</scope>
    <source>
        <strain evidence="1">FP105234-sp</strain>
    </source>
</reference>
<accession>A0ACB8S444</accession>
<gene>
    <name evidence="1" type="ORF">FA95DRAFT_1602793</name>
</gene>
<comment type="caution">
    <text evidence="1">The sequence shown here is derived from an EMBL/GenBank/DDBJ whole genome shotgun (WGS) entry which is preliminary data.</text>
</comment>
<organism evidence="1 2">
    <name type="scientific">Auriscalpium vulgare</name>
    <dbReference type="NCBI Taxonomy" id="40419"/>
    <lineage>
        <taxon>Eukaryota</taxon>
        <taxon>Fungi</taxon>
        <taxon>Dikarya</taxon>
        <taxon>Basidiomycota</taxon>
        <taxon>Agaricomycotina</taxon>
        <taxon>Agaricomycetes</taxon>
        <taxon>Russulales</taxon>
        <taxon>Auriscalpiaceae</taxon>
        <taxon>Auriscalpium</taxon>
    </lineage>
</organism>
<evidence type="ECO:0000313" key="1">
    <source>
        <dbReference type="EMBL" id="KAI0051324.1"/>
    </source>
</evidence>
<dbReference type="EMBL" id="MU275853">
    <property type="protein sequence ID" value="KAI0051324.1"/>
    <property type="molecule type" value="Genomic_DNA"/>
</dbReference>
<dbReference type="Proteomes" id="UP000814033">
    <property type="component" value="Unassembled WGS sequence"/>
</dbReference>
<keyword evidence="2" id="KW-1185">Reference proteome</keyword>
<reference evidence="1" key="1">
    <citation type="submission" date="2021-02" db="EMBL/GenBank/DDBJ databases">
        <authorList>
            <consortium name="DOE Joint Genome Institute"/>
            <person name="Ahrendt S."/>
            <person name="Looney B.P."/>
            <person name="Miyauchi S."/>
            <person name="Morin E."/>
            <person name="Drula E."/>
            <person name="Courty P.E."/>
            <person name="Chicoki N."/>
            <person name="Fauchery L."/>
            <person name="Kohler A."/>
            <person name="Kuo A."/>
            <person name="Labutti K."/>
            <person name="Pangilinan J."/>
            <person name="Lipzen A."/>
            <person name="Riley R."/>
            <person name="Andreopoulos W."/>
            <person name="He G."/>
            <person name="Johnson J."/>
            <person name="Barry K.W."/>
            <person name="Grigoriev I.V."/>
            <person name="Nagy L."/>
            <person name="Hibbett D."/>
            <person name="Henrissat B."/>
            <person name="Matheny P.B."/>
            <person name="Labbe J."/>
            <person name="Martin F."/>
        </authorList>
    </citation>
    <scope>NUCLEOTIDE SEQUENCE</scope>
    <source>
        <strain evidence="1">FP105234-sp</strain>
    </source>
</reference>
<sequence length="509" mass="54850">MDGFYETQLGVLAVVCLAALALERYASSRTRPPAAAKDVALADALENGTTANGHLKEADTPSPRAFALRSLMHKYLVVYAIVMGADWLQGPYVYSLYREQYNFPERTVAVLFVTGFVSAAVFAPLVGVWADQYGRKRLCLLFCVLYSMACGLLLFPYFPILLLGRVLGGASTSILFSAFESWVVSSSSNAALHSEDLSSIMGRATLVNGFVATGAGIFSNKLVEWNAGGFRAPFVASGFLLLLGWVVIRNTWIENYGGGGGQITEDVFQLKRLGYAWRIVAADPTLLVLGLTQTIFEGSMYLFVFIWVPTLQESSLHPTILPLGYIFSAFMVSMMLGSLLYTFVTAHWHKPPPTLVRAHTRSASVASNSGAPVSDTTLTLHAKLSSLVCAVSALAFALCVSAGGGKDTQKEHLKFWAFCAFEACVGMYYPVQGMLRGSLIANEHRATLSALFRVPLNVFVVVSLLTGVSSARDLVLSACAVVMTISALTTALIVLPRVEALSAPDNGRL</sequence>
<protein>
    <submittedName>
        <fullName evidence="1">DUF791-domain-containing protein</fullName>
    </submittedName>
</protein>
<name>A0ACB8S444_9AGAM</name>